<proteinExistence type="inferred from homology"/>
<dbReference type="InterPro" id="IPR036390">
    <property type="entry name" value="WH_DNA-bd_sf"/>
</dbReference>
<dbReference type="InterPro" id="IPR055207">
    <property type="entry name" value="POLR3C_WHD"/>
</dbReference>
<keyword evidence="7 9" id="KW-0539">Nucleus</keyword>
<dbReference type="OrthoDB" id="272392at2759"/>
<dbReference type="InterPro" id="IPR036388">
    <property type="entry name" value="WH-like_DNA-bd_sf"/>
</dbReference>
<dbReference type="InterPro" id="IPR039748">
    <property type="entry name" value="RPC3"/>
</dbReference>
<dbReference type="Gene3D" id="6.10.140.1450">
    <property type="match status" value="1"/>
</dbReference>
<keyword evidence="15" id="KW-1185">Reference proteome</keyword>
<evidence type="ECO:0000256" key="2">
    <source>
        <dbReference type="ARBA" id="ARBA00006835"/>
    </source>
</evidence>
<comment type="subunit">
    <text evidence="3 9">Component of the RNA polymerase III (Pol III) complex consisting of 17 subunits.</text>
</comment>
<keyword evidence="10" id="KW-0175">Coiled coil</keyword>
<dbReference type="EMBL" id="JAEVFJ010000002">
    <property type="protein sequence ID" value="KAH8107162.1"/>
    <property type="molecule type" value="Genomic_DNA"/>
</dbReference>
<evidence type="ECO:0000313" key="15">
    <source>
        <dbReference type="Proteomes" id="UP000813824"/>
    </source>
</evidence>
<reference evidence="14" key="1">
    <citation type="journal article" date="2021" name="New Phytol.">
        <title>Evolutionary innovations through gain and loss of genes in the ectomycorrhizal Boletales.</title>
        <authorList>
            <person name="Wu G."/>
            <person name="Miyauchi S."/>
            <person name="Morin E."/>
            <person name="Kuo A."/>
            <person name="Drula E."/>
            <person name="Varga T."/>
            <person name="Kohler A."/>
            <person name="Feng B."/>
            <person name="Cao Y."/>
            <person name="Lipzen A."/>
            <person name="Daum C."/>
            <person name="Hundley H."/>
            <person name="Pangilinan J."/>
            <person name="Johnson J."/>
            <person name="Barry K."/>
            <person name="LaButti K."/>
            <person name="Ng V."/>
            <person name="Ahrendt S."/>
            <person name="Min B."/>
            <person name="Choi I.G."/>
            <person name="Park H."/>
            <person name="Plett J.M."/>
            <person name="Magnuson J."/>
            <person name="Spatafora J.W."/>
            <person name="Nagy L.G."/>
            <person name="Henrissat B."/>
            <person name="Grigoriev I.V."/>
            <person name="Yang Z.L."/>
            <person name="Xu J."/>
            <person name="Martin F.M."/>
        </authorList>
    </citation>
    <scope>NUCLEOTIDE SEQUENCE</scope>
    <source>
        <strain evidence="14">KKN 215</strain>
    </source>
</reference>
<evidence type="ECO:0000256" key="3">
    <source>
        <dbReference type="ARBA" id="ARBA00011206"/>
    </source>
</evidence>
<dbReference type="PANTHER" id="PTHR12949">
    <property type="entry name" value="RNA POLYMERASE III DNA DIRECTED -RELATED"/>
    <property type="match status" value="1"/>
</dbReference>
<comment type="function">
    <text evidence="8 9">DNA-dependent RNA polymerase catalyzes the transcription of DNA into RNA using the four ribonucleoside triphosphates as substrates. Specific core component of RNA polymerase III which synthesizes small RNAs, such as 5S rRNA and tRNAs.</text>
</comment>
<feature type="domain" description="RNA polymerase III Rpc82 C -terminal" evidence="11">
    <location>
        <begin position="142"/>
        <end position="305"/>
    </location>
</feature>
<dbReference type="Gene3D" id="1.10.10.10">
    <property type="entry name" value="Winged helix-like DNA-binding domain superfamily/Winged helix DNA-binding domain"/>
    <property type="match status" value="4"/>
</dbReference>
<accession>A0A8K0XUL6</accession>
<dbReference type="SUPFAM" id="SSF46785">
    <property type="entry name" value="Winged helix' DNA-binding domain"/>
    <property type="match status" value="1"/>
</dbReference>
<dbReference type="GO" id="GO:0006351">
    <property type="term" value="P:DNA-templated transcription"/>
    <property type="evidence" value="ECO:0007669"/>
    <property type="project" value="InterPro"/>
</dbReference>
<feature type="domain" description="DNA-directed RNA polymerase III subunit RPC3 winged-helix" evidence="13">
    <location>
        <begin position="368"/>
        <end position="444"/>
    </location>
</feature>
<dbReference type="GO" id="GO:0003697">
    <property type="term" value="F:single-stranded DNA binding"/>
    <property type="evidence" value="ECO:0007669"/>
    <property type="project" value="UniProtKB-UniRule"/>
</dbReference>
<dbReference type="PANTHER" id="PTHR12949:SF0">
    <property type="entry name" value="DNA-DIRECTED RNA POLYMERASE III SUBUNIT RPC3"/>
    <property type="match status" value="1"/>
</dbReference>
<sequence length="541" mass="61264">MADINSARLCEQIIRNDFGPLTATVAATVLSRGRLPLPTIIRYSGLKPRTVRAAILVLVQHNILWHAQSEEGDMLEVNVEECLYRLRYGRYVWQAGQLYGDAGAEIVQLILDHGKLRPPDIMSRLATQASVKDPSVFAQAMHKLVECSYLKPSTVLSHVSPLDKRIKYEAEEKAKISGFPTAKQLREAKEIAEGRLKREEEEAEKVGMKRKAKDLGKKPSKRKAVEEDVVDDDVYFRVNCEKFNIHMRNKIIEDAAKERFNDFAGLVLRAALKATETKQLHVADMRSDPTSLADISLHLGEDTTLEDGFVHTSKKASHMTMLKDYVGILASADNPTPSGQASSFVSFSGSKVQVEFAIIRHRLKRRVIEAVVRERYGEDAVRIVRLLLDTGKMEEKLISKVGMMAPKDVRPLLTALSAESLISVTEIAKSADRNPARMFFLWYVDLQKACSIQLGHLYKTLYNIVARRQAEEEEAGVKAVLEKRQRSDVSQDEERYLTRNEREVLAAWEKKREKLTVLEMRIEETVFILRDFGSILANDEE</sequence>
<evidence type="ECO:0000259" key="12">
    <source>
        <dbReference type="Pfam" id="PF08221"/>
    </source>
</evidence>
<dbReference type="Pfam" id="PF05645">
    <property type="entry name" value="RNA_pol_Rpc82"/>
    <property type="match status" value="1"/>
</dbReference>
<comment type="subcellular location">
    <subcellularLocation>
        <location evidence="1 9">Nucleus</location>
    </subcellularLocation>
</comment>
<dbReference type="Proteomes" id="UP000813824">
    <property type="component" value="Unassembled WGS sequence"/>
</dbReference>
<dbReference type="Pfam" id="PF22536">
    <property type="entry name" value="WHD_POLR3C"/>
    <property type="match status" value="1"/>
</dbReference>
<dbReference type="Pfam" id="PF08221">
    <property type="entry name" value="HTH_9"/>
    <property type="match status" value="1"/>
</dbReference>
<dbReference type="Pfam" id="PF20912">
    <property type="entry name" value="RPC3_helical"/>
    <property type="match status" value="1"/>
</dbReference>
<evidence type="ECO:0000256" key="5">
    <source>
        <dbReference type="ARBA" id="ARBA00022478"/>
    </source>
</evidence>
<evidence type="ECO:0000259" key="13">
    <source>
        <dbReference type="Pfam" id="PF22536"/>
    </source>
</evidence>
<protein>
    <recommendedName>
        <fullName evidence="4 9">DNA-directed RNA polymerase III subunit RPC3</fullName>
        <shortName evidence="9">RNA polymerase III subunit C3</shortName>
    </recommendedName>
</protein>
<evidence type="ECO:0000256" key="9">
    <source>
        <dbReference type="RuleBase" id="RU367076"/>
    </source>
</evidence>
<evidence type="ECO:0000256" key="10">
    <source>
        <dbReference type="SAM" id="Coils"/>
    </source>
</evidence>
<organism evidence="14 15">
    <name type="scientific">Cristinia sonorae</name>
    <dbReference type="NCBI Taxonomy" id="1940300"/>
    <lineage>
        <taxon>Eukaryota</taxon>
        <taxon>Fungi</taxon>
        <taxon>Dikarya</taxon>
        <taxon>Basidiomycota</taxon>
        <taxon>Agaricomycotina</taxon>
        <taxon>Agaricomycetes</taxon>
        <taxon>Agaricomycetidae</taxon>
        <taxon>Agaricales</taxon>
        <taxon>Pleurotineae</taxon>
        <taxon>Stephanosporaceae</taxon>
        <taxon>Cristinia</taxon>
    </lineage>
</organism>
<dbReference type="InterPro" id="IPR008806">
    <property type="entry name" value="RNA_pol_III_Rpc82_C"/>
</dbReference>
<gene>
    <name evidence="14" type="ORF">BXZ70DRAFT_916661</name>
</gene>
<evidence type="ECO:0000259" key="11">
    <source>
        <dbReference type="Pfam" id="PF05645"/>
    </source>
</evidence>
<evidence type="ECO:0000256" key="6">
    <source>
        <dbReference type="ARBA" id="ARBA00023163"/>
    </source>
</evidence>
<name>A0A8K0XUL6_9AGAR</name>
<keyword evidence="6 9" id="KW-0804">Transcription</keyword>
<dbReference type="AlphaFoldDB" id="A0A8K0XUL6"/>
<evidence type="ECO:0000256" key="4">
    <source>
        <dbReference type="ARBA" id="ARBA00016689"/>
    </source>
</evidence>
<comment type="caution">
    <text evidence="14">The sequence shown here is derived from an EMBL/GenBank/DDBJ whole genome shotgun (WGS) entry which is preliminary data.</text>
</comment>
<feature type="domain" description="RNA polymerase III subunit RPC82-related helix-turn-helix" evidence="12">
    <location>
        <begin position="9"/>
        <end position="63"/>
    </location>
</feature>
<dbReference type="InterPro" id="IPR013197">
    <property type="entry name" value="RNA_pol_III_RPC82-rel_HTH"/>
</dbReference>
<evidence type="ECO:0000256" key="8">
    <source>
        <dbReference type="ARBA" id="ARBA00025127"/>
    </source>
</evidence>
<dbReference type="GO" id="GO:0005666">
    <property type="term" value="C:RNA polymerase III complex"/>
    <property type="evidence" value="ECO:0007669"/>
    <property type="project" value="UniProtKB-UniRule"/>
</dbReference>
<feature type="coiled-coil region" evidence="10">
    <location>
        <begin position="182"/>
        <end position="218"/>
    </location>
</feature>
<evidence type="ECO:0000313" key="14">
    <source>
        <dbReference type="EMBL" id="KAH8107162.1"/>
    </source>
</evidence>
<comment type="similarity">
    <text evidence="2 9">Belongs to the RNA polymerase beta chain family.</text>
</comment>
<keyword evidence="5 9" id="KW-0240">DNA-directed RNA polymerase</keyword>
<evidence type="ECO:0000256" key="1">
    <source>
        <dbReference type="ARBA" id="ARBA00004123"/>
    </source>
</evidence>
<evidence type="ECO:0000256" key="7">
    <source>
        <dbReference type="ARBA" id="ARBA00023242"/>
    </source>
</evidence>